<dbReference type="RefSeq" id="WP_099019596.1">
    <property type="nucleotide sequence ID" value="NZ_NIHB01000003.1"/>
</dbReference>
<proteinExistence type="predicted"/>
<evidence type="ECO:0008006" key="3">
    <source>
        <dbReference type="Google" id="ProtNLM"/>
    </source>
</evidence>
<dbReference type="AlphaFoldDB" id="A0A4R6XM87"/>
<keyword evidence="2" id="KW-1185">Reference proteome</keyword>
<dbReference type="PROSITE" id="PS51257">
    <property type="entry name" value="PROKAR_LIPOPROTEIN"/>
    <property type="match status" value="1"/>
</dbReference>
<dbReference type="EMBL" id="SNZB01000005">
    <property type="protein sequence ID" value="TDR18403.1"/>
    <property type="molecule type" value="Genomic_DNA"/>
</dbReference>
<reference evidence="1 2" key="1">
    <citation type="submission" date="2019-03" db="EMBL/GenBank/DDBJ databases">
        <title>Genomic Encyclopedia of Type Strains, Phase IV (KMG-IV): sequencing the most valuable type-strain genomes for metagenomic binning, comparative biology and taxonomic classification.</title>
        <authorList>
            <person name="Goeker M."/>
        </authorList>
    </citation>
    <scope>NUCLEOTIDE SEQUENCE [LARGE SCALE GENOMIC DNA]</scope>
    <source>
        <strain evidence="1 2">DSM 25488</strain>
    </source>
</reference>
<evidence type="ECO:0000313" key="2">
    <source>
        <dbReference type="Proteomes" id="UP000295724"/>
    </source>
</evidence>
<gene>
    <name evidence="1" type="ORF">C8D91_2320</name>
</gene>
<accession>A0A4R6XM87</accession>
<organism evidence="1 2">
    <name type="scientific">Marinicella litoralis</name>
    <dbReference type="NCBI Taxonomy" id="644220"/>
    <lineage>
        <taxon>Bacteria</taxon>
        <taxon>Pseudomonadati</taxon>
        <taxon>Pseudomonadota</taxon>
        <taxon>Gammaproteobacteria</taxon>
        <taxon>Lysobacterales</taxon>
        <taxon>Marinicellaceae</taxon>
        <taxon>Marinicella</taxon>
    </lineage>
</organism>
<dbReference type="Proteomes" id="UP000295724">
    <property type="component" value="Unassembled WGS sequence"/>
</dbReference>
<evidence type="ECO:0000313" key="1">
    <source>
        <dbReference type="EMBL" id="TDR18403.1"/>
    </source>
</evidence>
<sequence>MKIVFMVFCCIGLLACKQKIELPEINYEQIKYLTLGSLTEEQVRAMAEKKLEEIPYAEYQKLSSDQSQLNARIQMIVDDLQQKEALSSKQFLFHANVSARRFNKNDQTLNLSFPFKFGQLVFRPIRAGSLFPEYIQVLIANIDDLANIPVSELSDFESDFESLKAVYTIEVVEAQHTRYLQAIVKQVEVYNDPNHDDLAYQFTAKEKVVDIVKNRLLSDGYSLNLTPVHSFSFFNKRVLDPFHDLGRHNEVCEKQGQQLNHQVIHCKYDHLSGDNGSVYLDVTVVGGSMAEISLKVEGDLTADQQAMVMRKAMEDLNLKPAFLTAGYSELISNRRVKNVKILNEVLNDGTIQKVLSWEYFGVLIKYNPAAFKPESEGARSLFELKAKAWINYQKKQKG</sequence>
<name>A0A4R6XM87_9GAMM</name>
<comment type="caution">
    <text evidence="1">The sequence shown here is derived from an EMBL/GenBank/DDBJ whole genome shotgun (WGS) entry which is preliminary data.</text>
</comment>
<protein>
    <recommendedName>
        <fullName evidence="3">Lipoprotein</fullName>
    </recommendedName>
</protein>